<dbReference type="Pfam" id="PF16927">
    <property type="entry name" value="HisKA_7TM"/>
    <property type="match status" value="1"/>
</dbReference>
<dbReference type="SUPFAM" id="SSF53850">
    <property type="entry name" value="Periplasmic binding protein-like II"/>
    <property type="match status" value="1"/>
</dbReference>
<protein>
    <recommendedName>
        <fullName evidence="2">Histidine kinase N-terminal 7TM region domain-containing protein</fullName>
    </recommendedName>
</protein>
<comment type="caution">
    <text evidence="3">The sequence shown here is derived from an EMBL/GenBank/DDBJ whole genome shotgun (WGS) entry which is preliminary data.</text>
</comment>
<feature type="transmembrane region" description="Helical" evidence="1">
    <location>
        <begin position="436"/>
        <end position="457"/>
    </location>
</feature>
<feature type="transmembrane region" description="Helical" evidence="1">
    <location>
        <begin position="332"/>
        <end position="351"/>
    </location>
</feature>
<feature type="transmembrane region" description="Helical" evidence="1">
    <location>
        <begin position="469"/>
        <end position="487"/>
    </location>
</feature>
<feature type="transmembrane region" description="Helical" evidence="1">
    <location>
        <begin position="394"/>
        <end position="410"/>
    </location>
</feature>
<dbReference type="AlphaFoldDB" id="A0A0W8E905"/>
<organism evidence="3">
    <name type="scientific">hydrocarbon metagenome</name>
    <dbReference type="NCBI Taxonomy" id="938273"/>
    <lineage>
        <taxon>unclassified sequences</taxon>
        <taxon>metagenomes</taxon>
        <taxon>ecological metagenomes</taxon>
    </lineage>
</organism>
<gene>
    <name evidence="3" type="ORF">ASZ90_017745</name>
</gene>
<keyword evidence="1" id="KW-0812">Transmembrane</keyword>
<keyword evidence="1" id="KW-0472">Membrane</keyword>
<keyword evidence="1" id="KW-1133">Transmembrane helix</keyword>
<accession>A0A0W8E905</accession>
<name>A0A0W8E905_9ZZZZ</name>
<feature type="transmembrane region" description="Helical" evidence="1">
    <location>
        <begin position="493"/>
        <end position="513"/>
    </location>
</feature>
<dbReference type="EMBL" id="LNQE01001837">
    <property type="protein sequence ID" value="KUG04865.1"/>
    <property type="molecule type" value="Genomic_DNA"/>
</dbReference>
<feature type="transmembrane region" description="Helical" evidence="1">
    <location>
        <begin position="363"/>
        <end position="382"/>
    </location>
</feature>
<evidence type="ECO:0000259" key="2">
    <source>
        <dbReference type="Pfam" id="PF16927"/>
    </source>
</evidence>
<reference evidence="3" key="1">
    <citation type="journal article" date="2015" name="Proc. Natl. Acad. Sci. U.S.A.">
        <title>Networks of energetic and metabolic interactions define dynamics in microbial communities.</title>
        <authorList>
            <person name="Embree M."/>
            <person name="Liu J.K."/>
            <person name="Al-Bassam M.M."/>
            <person name="Zengler K."/>
        </authorList>
    </citation>
    <scope>NUCLEOTIDE SEQUENCE</scope>
</reference>
<evidence type="ECO:0000313" key="3">
    <source>
        <dbReference type="EMBL" id="KUG04865.1"/>
    </source>
</evidence>
<sequence>MRRIWIMTCLTVCCAVLAFFSLYPGDSRVLVVKDGLDPMAELLEPYAGDRIESLNPYLLGQAIPGVEGMAFLFGTQARPYQKIYSSYEYIPLYSATVVIAVNRQGNSINVVKGWRTLLGSEAVVLIPSNGTEGGRLAAIAMAQGLGAKEGDLAPAIESYVYLQSQNRLNQREEYLFPEYLNMYNPVRLSGFDAVVLWDYQARELARMSDDWDIIIPEEGTLAVDCGFIFGGSLNTKEDLRSLKGFLQSTEGRQALEEAGFSPLIGETDLSAWDKARLTYNPNFRRAVLAVKRYGPASLMERMLLQSVTLLLFGIAAHRILRRIPWGPYRAANFYAMLFVFVWIFLGILKTLSVDPDITRYCWFATYIPRHILPICWYCMCFLHRYDRLPSRKSMIFMSLIALLLSAYVFTNDLHQQVFIYSHEDPATWANQYSNGFGYNLSLVFSFSLVIAGLTLFIRKNMTRRQQRQMVYAGAFLMLLIAYQFTYLAGVKNIIDLDIPTTVAIFFLLFSLGAQRERFMGASLLSLPLFKNSFYAIGVYDAAGQTIYENALMESLIIKEKDFPAISKGESDGSAEVLIRERAFKYYEYPLESGRALVFEDISDIKRLEGSLQQTHQKLNALGMLLERQAKDAHTLTRRLEQERCSLQMDQLFKEKLKEAGQWLGKMPAQSAGDQEYALLLSIRFLLCICQQRLRFTIRSMEAGLKLPAELIGRYATGVIRDGQRMGLDGVVTSNCRGWLPTGIVVALLEAIDEICLYAFSLPEASLIFRIESDEGAMMINAFLSLEGDIPWDYGQMLSASFIGLVSVLGGQVQQKAEEEGLLTRLCFPYAEVTG</sequence>
<evidence type="ECO:0000256" key="1">
    <source>
        <dbReference type="SAM" id="Phobius"/>
    </source>
</evidence>
<dbReference type="InterPro" id="IPR031621">
    <property type="entry name" value="HisKA_7TM"/>
</dbReference>
<proteinExistence type="predicted"/>
<feature type="domain" description="Histidine kinase N-terminal 7TM region" evidence="2">
    <location>
        <begin position="308"/>
        <end position="519"/>
    </location>
</feature>